<evidence type="ECO:0000313" key="3">
    <source>
        <dbReference type="Proteomes" id="UP001464923"/>
    </source>
</evidence>
<feature type="region of interest" description="Disordered" evidence="1">
    <location>
        <begin position="103"/>
        <end position="129"/>
    </location>
</feature>
<feature type="compositionally biased region" description="Polar residues" evidence="1">
    <location>
        <begin position="103"/>
        <end position="112"/>
    </location>
</feature>
<sequence length="129" mass="13622">MTIVDAVEADERLTALVSAHRAEQAAYRSALAAENPAQAAAYTQRLGQIAQAVRTTGRADLATALAEETNAGAVLLTLLTAADEVSRDQLPAALTRFQASNDAVDTRLNGSTKGERANVFERHSHPHAS</sequence>
<reference evidence="2 3" key="1">
    <citation type="submission" date="2024-03" db="EMBL/GenBank/DDBJ databases">
        <title>Draft genome sequence of Pseudonocardia tropica JCM 19149.</title>
        <authorList>
            <person name="Butdee W."/>
            <person name="Duangmal K."/>
        </authorList>
    </citation>
    <scope>NUCLEOTIDE SEQUENCE [LARGE SCALE GENOMIC DNA]</scope>
    <source>
        <strain evidence="2 3">JCM 19149</strain>
    </source>
</reference>
<evidence type="ECO:0000256" key="1">
    <source>
        <dbReference type="SAM" id="MobiDB-lite"/>
    </source>
</evidence>
<accession>A0ABV1K2X2</accession>
<name>A0ABV1K2X2_9PSEU</name>
<feature type="compositionally biased region" description="Basic and acidic residues" evidence="1">
    <location>
        <begin position="113"/>
        <end position="123"/>
    </location>
</feature>
<dbReference type="EMBL" id="JBEDNP010000085">
    <property type="protein sequence ID" value="MEQ3542585.1"/>
    <property type="molecule type" value="Genomic_DNA"/>
</dbReference>
<dbReference type="Proteomes" id="UP001464923">
    <property type="component" value="Unassembled WGS sequence"/>
</dbReference>
<evidence type="ECO:0000313" key="2">
    <source>
        <dbReference type="EMBL" id="MEQ3542585.1"/>
    </source>
</evidence>
<comment type="caution">
    <text evidence="2">The sequence shown here is derived from an EMBL/GenBank/DDBJ whole genome shotgun (WGS) entry which is preliminary data.</text>
</comment>
<dbReference type="RefSeq" id="WP_345651047.1">
    <property type="nucleotide sequence ID" value="NZ_BAABLY010000073.1"/>
</dbReference>
<proteinExistence type="predicted"/>
<protein>
    <submittedName>
        <fullName evidence="2">Uncharacterized protein</fullName>
    </submittedName>
</protein>
<keyword evidence="3" id="KW-1185">Reference proteome</keyword>
<organism evidence="2 3">
    <name type="scientific">Pseudonocardia tropica</name>
    <dbReference type="NCBI Taxonomy" id="681289"/>
    <lineage>
        <taxon>Bacteria</taxon>
        <taxon>Bacillati</taxon>
        <taxon>Actinomycetota</taxon>
        <taxon>Actinomycetes</taxon>
        <taxon>Pseudonocardiales</taxon>
        <taxon>Pseudonocardiaceae</taxon>
        <taxon>Pseudonocardia</taxon>
    </lineage>
</organism>
<gene>
    <name evidence="2" type="ORF">WHI96_27660</name>
</gene>